<evidence type="ECO:0000256" key="1">
    <source>
        <dbReference type="SAM" id="MobiDB-lite"/>
    </source>
</evidence>
<proteinExistence type="predicted"/>
<keyword evidence="3" id="KW-1185">Reference proteome</keyword>
<reference evidence="2" key="1">
    <citation type="submission" date="2021-01" db="EMBL/GenBank/DDBJ databases">
        <authorList>
            <consortium name="Genoscope - CEA"/>
            <person name="William W."/>
        </authorList>
    </citation>
    <scope>NUCLEOTIDE SEQUENCE</scope>
</reference>
<dbReference type="Proteomes" id="UP000692954">
    <property type="component" value="Unassembled WGS sequence"/>
</dbReference>
<dbReference type="AlphaFoldDB" id="A0A8S1LUN5"/>
<feature type="region of interest" description="Disordered" evidence="1">
    <location>
        <begin position="211"/>
        <end position="232"/>
    </location>
</feature>
<comment type="caution">
    <text evidence="2">The sequence shown here is derived from an EMBL/GenBank/DDBJ whole genome shotgun (WGS) entry which is preliminary data.</text>
</comment>
<protein>
    <submittedName>
        <fullName evidence="2">Uncharacterized protein</fullName>
    </submittedName>
</protein>
<name>A0A8S1LUN5_9CILI</name>
<gene>
    <name evidence="2" type="ORF">PSON_ATCC_30995.1.T0290165</name>
</gene>
<evidence type="ECO:0000313" key="3">
    <source>
        <dbReference type="Proteomes" id="UP000692954"/>
    </source>
</evidence>
<sequence length="374" mass="44563">MNYQQEKRTSVIRQDNVRASISQPIQSPQRQEVVQTNERHTGCIERMRVLTQELQRMTEALRLKNQEFIYLQQEYQYIKQNQSMNQGNEDLIQKLQMEKQKLEQFKQMKDQQLGELENELNKVHKDLKEERLQKLEYVNRYQKQCDEVVRLQKELEIANQQQANPNEIDQLHNHIDDLEHENEELKQKLNNLTNKLQQQQQQITLLEDQLTQQQQSSFQPQKLPPSGPTTYQMPQMQYQQQLQPQTSNYQKTTTYTIESKGTNKPTEVKKQVVSTVNGKTNVYEYSSQQDPLNNKESINTKLDQINQKFNQNFEVRNSQLQNNLSASQLQRGSKYLPETYQKEFTEFKSKIENKPVTEYKTTTVTKTNNKYQKY</sequence>
<evidence type="ECO:0000313" key="2">
    <source>
        <dbReference type="EMBL" id="CAD8072438.1"/>
    </source>
</evidence>
<accession>A0A8S1LUN5</accession>
<feature type="compositionally biased region" description="Low complexity" evidence="1">
    <location>
        <begin position="211"/>
        <end position="221"/>
    </location>
</feature>
<dbReference type="EMBL" id="CAJJDN010000029">
    <property type="protein sequence ID" value="CAD8072438.1"/>
    <property type="molecule type" value="Genomic_DNA"/>
</dbReference>
<organism evidence="2 3">
    <name type="scientific">Paramecium sonneborni</name>
    <dbReference type="NCBI Taxonomy" id="65129"/>
    <lineage>
        <taxon>Eukaryota</taxon>
        <taxon>Sar</taxon>
        <taxon>Alveolata</taxon>
        <taxon>Ciliophora</taxon>
        <taxon>Intramacronucleata</taxon>
        <taxon>Oligohymenophorea</taxon>
        <taxon>Peniculida</taxon>
        <taxon>Parameciidae</taxon>
        <taxon>Paramecium</taxon>
    </lineage>
</organism>